<dbReference type="Gene3D" id="3.40.50.150">
    <property type="entry name" value="Vaccinia Virus protein VP39"/>
    <property type="match status" value="1"/>
</dbReference>
<evidence type="ECO:0000256" key="3">
    <source>
        <dbReference type="ARBA" id="ARBA00022691"/>
    </source>
</evidence>
<dbReference type="NCBIfam" id="TIGR03534">
    <property type="entry name" value="RF_mod_PrmC"/>
    <property type="match status" value="1"/>
</dbReference>
<dbReference type="Gene3D" id="1.10.8.10">
    <property type="entry name" value="DNA helicase RuvA subunit, C-terminal domain"/>
    <property type="match status" value="1"/>
</dbReference>
<evidence type="ECO:0000313" key="9">
    <source>
        <dbReference type="Proteomes" id="UP000470771"/>
    </source>
</evidence>
<evidence type="ECO:0000256" key="4">
    <source>
        <dbReference type="ARBA" id="ARBA00048391"/>
    </source>
</evidence>
<dbReference type="NCBIfam" id="TIGR00536">
    <property type="entry name" value="hemK_fam"/>
    <property type="match status" value="1"/>
</dbReference>
<dbReference type="InterPro" id="IPR029063">
    <property type="entry name" value="SAM-dependent_MTases_sf"/>
</dbReference>
<comment type="function">
    <text evidence="5">Methylates the class 1 translation termination release factors RF1/PrfA and RF2/PrfB on the glutamine residue of the universally conserved GGQ motif.</text>
</comment>
<evidence type="ECO:0000256" key="1">
    <source>
        <dbReference type="ARBA" id="ARBA00022603"/>
    </source>
</evidence>
<dbReference type="PROSITE" id="PS00092">
    <property type="entry name" value="N6_MTASE"/>
    <property type="match status" value="1"/>
</dbReference>
<dbReference type="InterPro" id="IPR040758">
    <property type="entry name" value="PrmC_N"/>
</dbReference>
<dbReference type="RefSeq" id="WP_160633734.1">
    <property type="nucleotide sequence ID" value="NZ_WWNE01000009.1"/>
</dbReference>
<evidence type="ECO:0000259" key="6">
    <source>
        <dbReference type="Pfam" id="PF05175"/>
    </source>
</evidence>
<feature type="domain" description="Release factor glutamine methyltransferase N-terminal" evidence="7">
    <location>
        <begin position="29"/>
        <end position="81"/>
    </location>
</feature>
<dbReference type="InterPro" id="IPR019874">
    <property type="entry name" value="RF_methyltr_PrmC"/>
</dbReference>
<dbReference type="GO" id="GO:0003676">
    <property type="term" value="F:nucleic acid binding"/>
    <property type="evidence" value="ECO:0007669"/>
    <property type="project" value="InterPro"/>
</dbReference>
<feature type="domain" description="Methyltransferase small" evidence="6">
    <location>
        <begin position="118"/>
        <end position="202"/>
    </location>
</feature>
<gene>
    <name evidence="5 8" type="primary">prmC</name>
    <name evidence="8" type="ORF">GQN54_11685</name>
</gene>
<accession>A0A6N9NNU8</accession>
<evidence type="ECO:0000313" key="8">
    <source>
        <dbReference type="EMBL" id="NBG66777.1"/>
    </source>
</evidence>
<dbReference type="GO" id="GO:0032259">
    <property type="term" value="P:methylation"/>
    <property type="evidence" value="ECO:0007669"/>
    <property type="project" value="UniProtKB-KW"/>
</dbReference>
<dbReference type="PANTHER" id="PTHR18895">
    <property type="entry name" value="HEMK METHYLTRANSFERASE"/>
    <property type="match status" value="1"/>
</dbReference>
<protein>
    <recommendedName>
        <fullName evidence="5">Release factor glutamine methyltransferase</fullName>
        <shortName evidence="5">RF MTase</shortName>
        <ecNumber evidence="5">2.1.1.297</ecNumber>
    </recommendedName>
    <alternativeName>
        <fullName evidence="5">N5-glutamine methyltransferase PrmC</fullName>
    </alternativeName>
    <alternativeName>
        <fullName evidence="5">Protein-(glutamine-N5) MTase PrmC</fullName>
    </alternativeName>
    <alternativeName>
        <fullName evidence="5">Protein-glutamine N-methyltransferase PrmC</fullName>
    </alternativeName>
</protein>
<dbReference type="GO" id="GO:0102559">
    <property type="term" value="F:peptide chain release factor N(5)-glutamine methyltransferase activity"/>
    <property type="evidence" value="ECO:0007669"/>
    <property type="project" value="UniProtKB-EC"/>
</dbReference>
<dbReference type="SUPFAM" id="SSF53335">
    <property type="entry name" value="S-adenosyl-L-methionine-dependent methyltransferases"/>
    <property type="match status" value="1"/>
</dbReference>
<evidence type="ECO:0000256" key="5">
    <source>
        <dbReference type="HAMAP-Rule" id="MF_02126"/>
    </source>
</evidence>
<dbReference type="Proteomes" id="UP000470771">
    <property type="component" value="Unassembled WGS sequence"/>
</dbReference>
<evidence type="ECO:0000259" key="7">
    <source>
        <dbReference type="Pfam" id="PF17827"/>
    </source>
</evidence>
<organism evidence="8 9">
    <name type="scientific">Acidiluteibacter ferrifornacis</name>
    <dbReference type="NCBI Taxonomy" id="2692424"/>
    <lineage>
        <taxon>Bacteria</taxon>
        <taxon>Pseudomonadati</taxon>
        <taxon>Bacteroidota</taxon>
        <taxon>Flavobacteriia</taxon>
        <taxon>Flavobacteriales</taxon>
        <taxon>Cryomorphaceae</taxon>
        <taxon>Acidiluteibacter</taxon>
    </lineage>
</organism>
<dbReference type="CDD" id="cd02440">
    <property type="entry name" value="AdoMet_MTases"/>
    <property type="match status" value="1"/>
</dbReference>
<dbReference type="Pfam" id="PF05175">
    <property type="entry name" value="MTS"/>
    <property type="match status" value="1"/>
</dbReference>
<keyword evidence="3 5" id="KW-0949">S-adenosyl-L-methionine</keyword>
<feature type="binding site" evidence="5">
    <location>
        <position position="192"/>
    </location>
    <ligand>
        <name>S-adenosyl-L-methionine</name>
        <dbReference type="ChEBI" id="CHEBI:59789"/>
    </ligand>
</feature>
<dbReference type="InterPro" id="IPR004556">
    <property type="entry name" value="HemK-like"/>
</dbReference>
<dbReference type="InterPro" id="IPR007848">
    <property type="entry name" value="Small_mtfrase_dom"/>
</dbReference>
<dbReference type="Pfam" id="PF17827">
    <property type="entry name" value="PrmC_N"/>
    <property type="match status" value="1"/>
</dbReference>
<dbReference type="EMBL" id="WWNE01000009">
    <property type="protein sequence ID" value="NBG66777.1"/>
    <property type="molecule type" value="Genomic_DNA"/>
</dbReference>
<dbReference type="InterPro" id="IPR002052">
    <property type="entry name" value="DNA_methylase_N6_adenine_CS"/>
</dbReference>
<keyword evidence="9" id="KW-1185">Reference proteome</keyword>
<evidence type="ECO:0000256" key="2">
    <source>
        <dbReference type="ARBA" id="ARBA00022679"/>
    </source>
</evidence>
<comment type="caution">
    <text evidence="8">The sequence shown here is derived from an EMBL/GenBank/DDBJ whole genome shotgun (WGS) entry which is preliminary data.</text>
</comment>
<comment type="caution">
    <text evidence="5">Lacks conserved residue(s) required for the propagation of feature annotation.</text>
</comment>
<keyword evidence="1 5" id="KW-0489">Methyltransferase</keyword>
<reference evidence="8 9" key="1">
    <citation type="submission" date="2019-12" db="EMBL/GenBank/DDBJ databases">
        <authorList>
            <person name="Zhao J."/>
        </authorList>
    </citation>
    <scope>NUCLEOTIDE SEQUENCE [LARGE SCALE GENOMIC DNA]</scope>
    <source>
        <strain evidence="8 9">S-15</strain>
    </source>
</reference>
<dbReference type="AlphaFoldDB" id="A0A6N9NNU8"/>
<dbReference type="HAMAP" id="MF_02126">
    <property type="entry name" value="RF_methyltr_PrmC"/>
    <property type="match status" value="1"/>
</dbReference>
<proteinExistence type="inferred from homology"/>
<comment type="similarity">
    <text evidence="5">Belongs to the protein N5-glutamine methyltransferase family. PrmC subfamily.</text>
</comment>
<dbReference type="InterPro" id="IPR050320">
    <property type="entry name" value="N5-glutamine_MTase"/>
</dbReference>
<name>A0A6N9NNU8_9FLAO</name>
<keyword evidence="2 5" id="KW-0808">Transferase</keyword>
<dbReference type="PANTHER" id="PTHR18895:SF74">
    <property type="entry name" value="MTRF1L RELEASE FACTOR GLUTAMINE METHYLTRANSFERASE"/>
    <property type="match status" value="1"/>
</dbReference>
<feature type="binding site" evidence="5">
    <location>
        <position position="148"/>
    </location>
    <ligand>
        <name>S-adenosyl-L-methionine</name>
        <dbReference type="ChEBI" id="CHEBI:59789"/>
    </ligand>
</feature>
<feature type="binding site" evidence="5">
    <location>
        <begin position="125"/>
        <end position="129"/>
    </location>
    <ligand>
        <name>S-adenosyl-L-methionine</name>
        <dbReference type="ChEBI" id="CHEBI:59789"/>
    </ligand>
</feature>
<sequence length="286" mass="32917">MKIADNTIQAVSTYVKQQLSPIMDDAEIRVTYRLMMGHYFGFSATDMALKRDHRFTESELVKIIHCVKRLLKHEPFAQIIGETEFYGLKFYVNQHTLIPRPETEELVEWVLIDWRKQTPTILEIGTGSGCIPIALKRNLSKSSITSYDVSKEALEVASKNAELNQVTVNFQEIDILTAVLDENQKWDIIVSNPPYIAKQEMESMHQNVVDYEPHLALFVSDEDPLVFYRKIAEIGLRHLAKDGAIYVEINQYLSQQTVELFQTFGYSNVELRQDINGNDRMIKAVI</sequence>
<dbReference type="EC" id="2.1.1.297" evidence="5"/>
<feature type="binding site" evidence="5">
    <location>
        <begin position="192"/>
        <end position="195"/>
    </location>
    <ligand>
        <name>substrate</name>
    </ligand>
</feature>
<comment type="catalytic activity">
    <reaction evidence="4 5">
        <text>L-glutaminyl-[peptide chain release factor] + S-adenosyl-L-methionine = N(5)-methyl-L-glutaminyl-[peptide chain release factor] + S-adenosyl-L-homocysteine + H(+)</text>
        <dbReference type="Rhea" id="RHEA:42896"/>
        <dbReference type="Rhea" id="RHEA-COMP:10271"/>
        <dbReference type="Rhea" id="RHEA-COMP:10272"/>
        <dbReference type="ChEBI" id="CHEBI:15378"/>
        <dbReference type="ChEBI" id="CHEBI:30011"/>
        <dbReference type="ChEBI" id="CHEBI:57856"/>
        <dbReference type="ChEBI" id="CHEBI:59789"/>
        <dbReference type="ChEBI" id="CHEBI:61891"/>
        <dbReference type="EC" id="2.1.1.297"/>
    </reaction>
</comment>